<dbReference type="SUPFAM" id="SSF63446">
    <property type="entry name" value="Type I dockerin domain"/>
    <property type="match status" value="1"/>
</dbReference>
<dbReference type="EMBL" id="CP036289">
    <property type="protein sequence ID" value="QDU77101.1"/>
    <property type="molecule type" value="Genomic_DNA"/>
</dbReference>
<dbReference type="GO" id="GO:0000272">
    <property type="term" value="P:polysaccharide catabolic process"/>
    <property type="evidence" value="ECO:0007669"/>
    <property type="project" value="InterPro"/>
</dbReference>
<feature type="domain" description="EF-hand" evidence="2">
    <location>
        <begin position="1014"/>
        <end position="1049"/>
    </location>
</feature>
<dbReference type="InterPro" id="IPR002048">
    <property type="entry name" value="EF_hand_dom"/>
</dbReference>
<dbReference type="AlphaFoldDB" id="A0A518CD04"/>
<dbReference type="OrthoDB" id="253961at2"/>
<dbReference type="KEGG" id="bvo:Pan97_41630"/>
<dbReference type="SUPFAM" id="SSF63825">
    <property type="entry name" value="YWTD domain"/>
    <property type="match status" value="1"/>
</dbReference>
<evidence type="ECO:0000259" key="2">
    <source>
        <dbReference type="PROSITE" id="PS50222"/>
    </source>
</evidence>
<evidence type="ECO:0000313" key="4">
    <source>
        <dbReference type="Proteomes" id="UP000318626"/>
    </source>
</evidence>
<dbReference type="InterPro" id="IPR018247">
    <property type="entry name" value="EF_Hand_1_Ca_BS"/>
</dbReference>
<organism evidence="3 4">
    <name type="scientific">Bremerella volcania</name>
    <dbReference type="NCBI Taxonomy" id="2527984"/>
    <lineage>
        <taxon>Bacteria</taxon>
        <taxon>Pseudomonadati</taxon>
        <taxon>Planctomycetota</taxon>
        <taxon>Planctomycetia</taxon>
        <taxon>Pirellulales</taxon>
        <taxon>Pirellulaceae</taxon>
        <taxon>Bremerella</taxon>
    </lineage>
</organism>
<dbReference type="SUPFAM" id="SSF101898">
    <property type="entry name" value="NHL repeat"/>
    <property type="match status" value="1"/>
</dbReference>
<evidence type="ECO:0000256" key="1">
    <source>
        <dbReference type="SAM" id="MobiDB-lite"/>
    </source>
</evidence>
<dbReference type="InterPro" id="IPR036439">
    <property type="entry name" value="Dockerin_dom_sf"/>
</dbReference>
<feature type="compositionally biased region" description="Polar residues" evidence="1">
    <location>
        <begin position="1091"/>
        <end position="1111"/>
    </location>
</feature>
<dbReference type="RefSeq" id="WP_144975754.1">
    <property type="nucleotide sequence ID" value="NZ_CP036289.1"/>
</dbReference>
<accession>A0A518CD04</accession>
<dbReference type="PROSITE" id="PS50222">
    <property type="entry name" value="EF_HAND_2"/>
    <property type="match status" value="1"/>
</dbReference>
<proteinExistence type="predicted"/>
<protein>
    <recommendedName>
        <fullName evidence="2">EF-hand domain-containing protein</fullName>
    </recommendedName>
</protein>
<sequence length="1203" mass="133994">MPASLLSRFLKSNSPLKKKASRLGHCSSHVRSAEYLEDRRVLSVNVNSITPELQIDLNEQVLPATFDLGAEVDGVIYFSGLAFERRGDDAILWSYDPAANEGTGEVRPLELTGDTRDLDFVRQIDGYDGKLYVRGYDAFNYYLFSIDLATSVVTKIATFHSSINSDRITNDDMIFHDGSLYYRDDDADGNLDLWRYTPGEGTTKVADFQMGNGEAAHEMLLINDRIYLSTIGFNGKLQIWEYDPAVEGVEATRFVFETSVGTNDSPEMVAASGKIYFTVQDNRSLWEVDLEAEPTPTGVERFYLSNSDIFDLVALKGKLYWTSSQRGLVSFWEFDPKSSEDPQNLGYDILPGQFPSIINLSAGADYLYLFTSLSNHYSAGGVNYTFPGEAILKYDPSQQPADAVTFITDIDMGTGNWYTEKTEVFEVGTTILFPGKVDDLRYDTLWRFDEGEPNELTEVRRSIDLNESSNPHELTVIGDTLFFTASDGVHGYEVWKATIQEDGRLANPEMIADIYTGIQGSSPQNLAVIDGVLYFDAAEQGLDFLWQYEPESGVLTRLDRVGPHTDVVTVGNRRYYLWFGSHELYLDYYDVRLPAEVGGMTEVPDFLIERIKGQPHHTTAIGEQIYFAIENALTGSEAIYIYDTSVNNGTEHPKRVELPEGISSPKNFTGFNGKVYFQALNGTSKGELFEYDPSEDLIRQVSDFNATSSYSFPSRLTVFNDQLYFRAKDNSSTFQLWSFDPAANGGLGQVQLAFELEDRSWISGSYENEASPFLVHDGRMYLDGVRSISRGFDIMVVEPSADGRLLTFAESIQNSPSSYFDYEYVIAGSHVFTNMFDETRGRELYSLPLISGELNAEFRYAADPDDVAGTVENTPSNSTPTFGEWDLLVGQIWLTVGPNTAEQLFDLTVDLSWDTLWFLGPEVTSHLGSEATVIHQSDGGTRTASVTISDIDLSAFQAGDRVLVGTLEFPLDPDNAANLPADTVGAYPQPVPRQGATLISVHNNTTQQPVLFDDEQEDLQLTAMQYDANEDDRIGIADFAQFIRYYGKIADESNPQAYRFDYNRDGRVGLADFALFISRYGNQKFPPMTQAARQSTELENGPTAQTSSSPSGFPLEGEPEPSIYLGTTLYQSNEFVFDDWIGTQSQDELPIAAAVDLPINPSWDARLVDAAMQSEAMSYSAPSEEIAELDLTLSTEFDSEDSN</sequence>
<dbReference type="Proteomes" id="UP000318626">
    <property type="component" value="Chromosome"/>
</dbReference>
<name>A0A518CD04_9BACT</name>
<keyword evidence="4" id="KW-1185">Reference proteome</keyword>
<gene>
    <name evidence="3" type="ORF">Pan97_41630</name>
</gene>
<dbReference type="GO" id="GO:0005509">
    <property type="term" value="F:calcium ion binding"/>
    <property type="evidence" value="ECO:0007669"/>
    <property type="project" value="InterPro"/>
</dbReference>
<dbReference type="Gene3D" id="1.10.1330.10">
    <property type="entry name" value="Dockerin domain"/>
    <property type="match status" value="1"/>
</dbReference>
<evidence type="ECO:0000313" key="3">
    <source>
        <dbReference type="EMBL" id="QDU77101.1"/>
    </source>
</evidence>
<reference evidence="4" key="1">
    <citation type="submission" date="2019-02" db="EMBL/GenBank/DDBJ databases">
        <title>Deep-cultivation of Planctomycetes and their phenomic and genomic characterization uncovers novel biology.</title>
        <authorList>
            <person name="Wiegand S."/>
            <person name="Jogler M."/>
            <person name="Boedeker C."/>
            <person name="Pinto D."/>
            <person name="Vollmers J."/>
            <person name="Rivas-Marin E."/>
            <person name="Kohn T."/>
            <person name="Peeters S.H."/>
            <person name="Heuer A."/>
            <person name="Rast P."/>
            <person name="Oberbeckmann S."/>
            <person name="Bunk B."/>
            <person name="Jeske O."/>
            <person name="Meyerdierks A."/>
            <person name="Storesund J.E."/>
            <person name="Kallscheuer N."/>
            <person name="Luecker S."/>
            <person name="Lage O.M."/>
            <person name="Pohl T."/>
            <person name="Merkel B.J."/>
            <person name="Hornburger P."/>
            <person name="Mueller R.-W."/>
            <person name="Bruemmer F."/>
            <person name="Labrenz M."/>
            <person name="Spormann A.M."/>
            <person name="Op den Camp H."/>
            <person name="Overmann J."/>
            <person name="Amann R."/>
            <person name="Jetten M.S.M."/>
            <person name="Mascher T."/>
            <person name="Medema M.H."/>
            <person name="Devos D.P."/>
            <person name="Kaster A.-K."/>
            <person name="Ovreas L."/>
            <person name="Rohde M."/>
            <person name="Galperin M.Y."/>
            <person name="Jogler C."/>
        </authorList>
    </citation>
    <scope>NUCLEOTIDE SEQUENCE [LARGE SCALE GENOMIC DNA]</scope>
    <source>
        <strain evidence="4">Pan97</strain>
    </source>
</reference>
<dbReference type="PROSITE" id="PS00018">
    <property type="entry name" value="EF_HAND_1"/>
    <property type="match status" value="2"/>
</dbReference>
<feature type="region of interest" description="Disordered" evidence="1">
    <location>
        <begin position="1087"/>
        <end position="1118"/>
    </location>
</feature>